<keyword evidence="2" id="KW-0732">Signal</keyword>
<dbReference type="Proteomes" id="UP001227317">
    <property type="component" value="Unassembled WGS sequence"/>
</dbReference>
<dbReference type="SUPFAM" id="SSF110997">
    <property type="entry name" value="Sporulation related repeat"/>
    <property type="match status" value="1"/>
</dbReference>
<feature type="compositionally biased region" description="Low complexity" evidence="1">
    <location>
        <begin position="37"/>
        <end position="54"/>
    </location>
</feature>
<evidence type="ECO:0000313" key="5">
    <source>
        <dbReference type="Proteomes" id="UP001227317"/>
    </source>
</evidence>
<feature type="signal peptide" evidence="2">
    <location>
        <begin position="1"/>
        <end position="19"/>
    </location>
</feature>
<comment type="caution">
    <text evidence="4">The sequence shown here is derived from an EMBL/GenBank/DDBJ whole genome shotgun (WGS) entry which is preliminary data.</text>
</comment>
<dbReference type="EMBL" id="JAUJFI010000230">
    <property type="protein sequence ID" value="MDQ2106332.1"/>
    <property type="molecule type" value="Genomic_DNA"/>
</dbReference>
<keyword evidence="5" id="KW-1185">Reference proteome</keyword>
<evidence type="ECO:0000259" key="3">
    <source>
        <dbReference type="PROSITE" id="PS51724"/>
    </source>
</evidence>
<feature type="region of interest" description="Disordered" evidence="1">
    <location>
        <begin position="31"/>
        <end position="74"/>
    </location>
</feature>
<evidence type="ECO:0000313" key="4">
    <source>
        <dbReference type="EMBL" id="MDQ2106332.1"/>
    </source>
</evidence>
<feature type="chain" id="PRO_5045724245" evidence="2">
    <location>
        <begin position="20"/>
        <end position="177"/>
    </location>
</feature>
<reference evidence="4 5" key="1">
    <citation type="submission" date="2023-06" db="EMBL/GenBank/DDBJ databases">
        <title>Azospirillum isscasensis sp.nov, a bacterium isolated from rhizosphere soil of rice.</title>
        <authorList>
            <person name="Wang H."/>
        </authorList>
    </citation>
    <scope>NUCLEOTIDE SEQUENCE [LARGE SCALE GENOMIC DNA]</scope>
    <source>
        <strain evidence="4 5">C340-1</strain>
    </source>
</reference>
<dbReference type="PROSITE" id="PS51724">
    <property type="entry name" value="SPOR"/>
    <property type="match status" value="1"/>
</dbReference>
<organism evidence="4 5">
    <name type="scientific">Azospirillum isscasi</name>
    <dbReference type="NCBI Taxonomy" id="3053926"/>
    <lineage>
        <taxon>Bacteria</taxon>
        <taxon>Pseudomonadati</taxon>
        <taxon>Pseudomonadota</taxon>
        <taxon>Alphaproteobacteria</taxon>
        <taxon>Rhodospirillales</taxon>
        <taxon>Azospirillaceae</taxon>
        <taxon>Azospirillum</taxon>
    </lineage>
</organism>
<protein>
    <submittedName>
        <fullName evidence="4">SPOR domain-containing protein</fullName>
    </submittedName>
</protein>
<dbReference type="RefSeq" id="WP_306711612.1">
    <property type="nucleotide sequence ID" value="NZ_JAUJFI010000230.1"/>
</dbReference>
<dbReference type="InterPro" id="IPR036680">
    <property type="entry name" value="SPOR-like_sf"/>
</dbReference>
<evidence type="ECO:0000256" key="2">
    <source>
        <dbReference type="SAM" id="SignalP"/>
    </source>
</evidence>
<feature type="domain" description="SPOR" evidence="3">
    <location>
        <begin position="83"/>
        <end position="163"/>
    </location>
</feature>
<name>A0ABU0WQ18_9PROT</name>
<accession>A0ABU0WQ18</accession>
<dbReference type="Gene3D" id="3.30.70.1070">
    <property type="entry name" value="Sporulation related repeat"/>
    <property type="match status" value="1"/>
</dbReference>
<dbReference type="Pfam" id="PF05036">
    <property type="entry name" value="SPOR"/>
    <property type="match status" value="1"/>
</dbReference>
<sequence>MKKLLIGLAALLLLLVAFAGGYFLAGGGMPGTEEEAPPSAEASALPAPQAAAPQPAVPPEAAKTEPDKSAPPAVPVRPVAVAKAGTARFSIELGVFRSADNAGDFAAALAGRGLPVEIVETMDAAGGQWFRVRAGAFADRWQAEARRPSFERTAGIGGVVVEEPLPAAQSAKAGGGE</sequence>
<gene>
    <name evidence="4" type="ORF">QSG27_26810</name>
</gene>
<dbReference type="InterPro" id="IPR007730">
    <property type="entry name" value="SPOR-like_dom"/>
</dbReference>
<proteinExistence type="predicted"/>
<evidence type="ECO:0000256" key="1">
    <source>
        <dbReference type="SAM" id="MobiDB-lite"/>
    </source>
</evidence>